<evidence type="ECO:0000313" key="1">
    <source>
        <dbReference type="EMBL" id="KHN81490.1"/>
    </source>
</evidence>
<proteinExistence type="predicted"/>
<reference evidence="1 2" key="1">
    <citation type="submission" date="2014-11" db="EMBL/GenBank/DDBJ databases">
        <title>Genetic blueprint of the zoonotic pathogen Toxocara canis.</title>
        <authorList>
            <person name="Zhu X.-Q."/>
            <person name="Korhonen P.K."/>
            <person name="Cai H."/>
            <person name="Young N.D."/>
            <person name="Nejsum P."/>
            <person name="von Samson-Himmelstjerna G."/>
            <person name="Boag P.R."/>
            <person name="Tan P."/>
            <person name="Li Q."/>
            <person name="Min J."/>
            <person name="Yang Y."/>
            <person name="Wang X."/>
            <person name="Fang X."/>
            <person name="Hall R.S."/>
            <person name="Hofmann A."/>
            <person name="Sternberg P.W."/>
            <person name="Jex A.R."/>
            <person name="Gasser R.B."/>
        </authorList>
    </citation>
    <scope>NUCLEOTIDE SEQUENCE [LARGE SCALE GENOMIC DNA]</scope>
    <source>
        <strain evidence="1">PN_DK_2014</strain>
    </source>
</reference>
<sequence length="84" mass="9337">MGSRKRGDDTTSASPIGADTAATLCCSQAPLSATYDSQEVVKQKPRWLNRPNWTYFKESSMSSGYYEMTPRHTLKRTNSGSINN</sequence>
<dbReference type="EMBL" id="JPKZ01001512">
    <property type="protein sequence ID" value="KHN81490.1"/>
    <property type="molecule type" value="Genomic_DNA"/>
</dbReference>
<keyword evidence="2" id="KW-1185">Reference proteome</keyword>
<gene>
    <name evidence="1" type="ORF">Tcan_18019</name>
</gene>
<evidence type="ECO:0000313" key="2">
    <source>
        <dbReference type="Proteomes" id="UP000031036"/>
    </source>
</evidence>
<dbReference type="AlphaFoldDB" id="A0A0B2VKE1"/>
<name>A0A0B2VKE1_TOXCA</name>
<dbReference type="Proteomes" id="UP000031036">
    <property type="component" value="Unassembled WGS sequence"/>
</dbReference>
<accession>A0A0B2VKE1</accession>
<protein>
    <submittedName>
        <fullName evidence="1">Uncharacterized protein</fullName>
    </submittedName>
</protein>
<organism evidence="1 2">
    <name type="scientific">Toxocara canis</name>
    <name type="common">Canine roundworm</name>
    <dbReference type="NCBI Taxonomy" id="6265"/>
    <lineage>
        <taxon>Eukaryota</taxon>
        <taxon>Metazoa</taxon>
        <taxon>Ecdysozoa</taxon>
        <taxon>Nematoda</taxon>
        <taxon>Chromadorea</taxon>
        <taxon>Rhabditida</taxon>
        <taxon>Spirurina</taxon>
        <taxon>Ascaridomorpha</taxon>
        <taxon>Ascaridoidea</taxon>
        <taxon>Toxocaridae</taxon>
        <taxon>Toxocara</taxon>
    </lineage>
</organism>
<comment type="caution">
    <text evidence="1">The sequence shown here is derived from an EMBL/GenBank/DDBJ whole genome shotgun (WGS) entry which is preliminary data.</text>
</comment>